<sequence>MKKIFISIGVAAALLAGGNYFVSQSVEQSYKNTLKNLQAMEGVSISNDSYERGFLNSKASFDMELDQKILPILDESFGESDTNKALKINIKSDISNNLFSLINGFKSSSSIAILNGQAQEALKEVFGSNIIATAHAKSSIFDSKQDMSINLKDISFKQDLSELKTQGVKLDIVADKTKLSSGALSFDKILFSQESDNFIENSIKIELEKLNYDLAYKEPIEFKEIEYNLAPYIYDASIKNTKITVNENEVLLYDMKANGNSSYGDTSKTLFNSKDILSISKINVGGVEFKEFAIKMDIKNLHIQSVKKIIDVYSNLSEDEYEVNYEKLTPVFLELSKAKPELNLNEFSVKNAASNKLNITTNFALKESPKDINSLMDTIKFDGVLSIEPNIASFLSQFPDIASLAMMLEQLQILKTEKDIQKMTFRFEPKEQDIIINEEQRLGDLLRGF</sequence>
<dbReference type="InterPro" id="IPR010352">
    <property type="entry name" value="DUF945"/>
</dbReference>
<reference evidence="1 2" key="1">
    <citation type="submission" date="2020-11" db="EMBL/GenBank/DDBJ databases">
        <authorList>
            <person name="Peeters C."/>
        </authorList>
    </citation>
    <scope>NUCLEOTIDE SEQUENCE [LARGE SCALE GENOMIC DNA]</scope>
    <source>
        <strain evidence="1 2">LMG 8286</strain>
    </source>
</reference>
<comment type="caution">
    <text evidence="1">The sequence shown here is derived from an EMBL/GenBank/DDBJ whole genome shotgun (WGS) entry which is preliminary data.</text>
</comment>
<evidence type="ECO:0008006" key="3">
    <source>
        <dbReference type="Google" id="ProtNLM"/>
    </source>
</evidence>
<dbReference type="Pfam" id="PF06097">
    <property type="entry name" value="DUF945"/>
    <property type="match status" value="1"/>
</dbReference>
<dbReference type="Proteomes" id="UP000789359">
    <property type="component" value="Unassembled WGS sequence"/>
</dbReference>
<keyword evidence="2" id="KW-1185">Reference proteome</keyword>
<protein>
    <recommendedName>
        <fullName evidence="3">DUF945 domain-containing protein</fullName>
    </recommendedName>
</protein>
<gene>
    <name evidence="1" type="ORF">LMG8286_00728</name>
</gene>
<name>A0ABN7K3U6_9BACT</name>
<dbReference type="EMBL" id="CAJHOE010000001">
    <property type="protein sequence ID" value="CAD7287097.1"/>
    <property type="molecule type" value="Genomic_DNA"/>
</dbReference>
<proteinExistence type="predicted"/>
<dbReference type="RefSeq" id="WP_230056498.1">
    <property type="nucleotide sequence ID" value="NZ_CAJHOE010000001.1"/>
</dbReference>
<evidence type="ECO:0000313" key="1">
    <source>
        <dbReference type="EMBL" id="CAD7287097.1"/>
    </source>
</evidence>
<evidence type="ECO:0000313" key="2">
    <source>
        <dbReference type="Proteomes" id="UP000789359"/>
    </source>
</evidence>
<accession>A0ABN7K3U6</accession>
<organism evidence="1 2">
    <name type="scientific">Campylobacter suis</name>
    <dbReference type="NCBI Taxonomy" id="2790657"/>
    <lineage>
        <taxon>Bacteria</taxon>
        <taxon>Pseudomonadati</taxon>
        <taxon>Campylobacterota</taxon>
        <taxon>Epsilonproteobacteria</taxon>
        <taxon>Campylobacterales</taxon>
        <taxon>Campylobacteraceae</taxon>
        <taxon>Campylobacter</taxon>
    </lineage>
</organism>